<name>A0A917D4P8_9NOCA</name>
<dbReference type="AlphaFoldDB" id="A0A917D4P8"/>
<dbReference type="RefSeq" id="WP_188545400.1">
    <property type="nucleotide sequence ID" value="NZ_BMCU01000003.1"/>
</dbReference>
<keyword evidence="2" id="KW-1185">Reference proteome</keyword>
<dbReference type="PANTHER" id="PTHR38479">
    <property type="entry name" value="LMO0824 PROTEIN"/>
    <property type="match status" value="1"/>
</dbReference>
<evidence type="ECO:0000313" key="2">
    <source>
        <dbReference type="Proteomes" id="UP000654257"/>
    </source>
</evidence>
<dbReference type="PANTHER" id="PTHR38479:SF2">
    <property type="entry name" value="WINGED HELIX DNA-BINDING DOMAIN-CONTAINING PROTEIN"/>
    <property type="match status" value="1"/>
</dbReference>
<proteinExistence type="predicted"/>
<gene>
    <name evidence="1" type="ORF">GCM10007304_27050</name>
</gene>
<accession>A0A917D4P8</accession>
<dbReference type="Proteomes" id="UP000654257">
    <property type="component" value="Unassembled WGS sequence"/>
</dbReference>
<evidence type="ECO:0000313" key="1">
    <source>
        <dbReference type="EMBL" id="GGG11607.1"/>
    </source>
</evidence>
<organism evidence="1 2">
    <name type="scientific">Rhodococcoides trifolii</name>
    <dbReference type="NCBI Taxonomy" id="908250"/>
    <lineage>
        <taxon>Bacteria</taxon>
        <taxon>Bacillati</taxon>
        <taxon>Actinomycetota</taxon>
        <taxon>Actinomycetes</taxon>
        <taxon>Mycobacteriales</taxon>
        <taxon>Nocardiaceae</taxon>
        <taxon>Rhodococcoides</taxon>
    </lineage>
</organism>
<evidence type="ECO:0008006" key="3">
    <source>
        <dbReference type="Google" id="ProtNLM"/>
    </source>
</evidence>
<sequence length="358" mass="38663">MAASGSTLTREQWSRTFLHRQRLCGTHAPATASELVHANVALQSQNPQAAFYALRCRDQSFEPAALDELVGSGGVVRIAALRSTVMTMLREDVQAFRTLGAPALRNEALRNHAPRLSEATVTDITAVASDVCAGGDIPITRLTAALAARWPTEDPSTMTAVARCLLPLVQLPPRGLWRASSGIVYRLVDVPADDHDHRPDVALRYLRAFGPSTVKAVQMWMGVTGLGAVLGRLIETGAVRRYTGPDGEKLFDVDDGTIVDDAPDRAVMLAPFDHAVVSNADRGRIVDDDVFRAMSTANGVSTGYVLTGGRVVGSWKVLAQNAAGPRTVDVTLVADVTLRRTREIDAEVERLTEFCNRR</sequence>
<reference evidence="1" key="2">
    <citation type="submission" date="2020-09" db="EMBL/GenBank/DDBJ databases">
        <authorList>
            <person name="Sun Q."/>
            <person name="Sedlacek I."/>
        </authorList>
    </citation>
    <scope>NUCLEOTIDE SEQUENCE</scope>
    <source>
        <strain evidence="1">CCM 7905</strain>
    </source>
</reference>
<dbReference type="Pfam" id="PF06224">
    <property type="entry name" value="AlkZ-like"/>
    <property type="match status" value="1"/>
</dbReference>
<protein>
    <recommendedName>
        <fullName evidence="3">Winged helix DNA-binding domain-containing protein</fullName>
    </recommendedName>
</protein>
<comment type="caution">
    <text evidence="1">The sequence shown here is derived from an EMBL/GenBank/DDBJ whole genome shotgun (WGS) entry which is preliminary data.</text>
</comment>
<reference evidence="1" key="1">
    <citation type="journal article" date="2014" name="Int. J. Syst. Evol. Microbiol.">
        <title>Complete genome sequence of Corynebacterium casei LMG S-19264T (=DSM 44701T), isolated from a smear-ripened cheese.</title>
        <authorList>
            <consortium name="US DOE Joint Genome Institute (JGI-PGF)"/>
            <person name="Walter F."/>
            <person name="Albersmeier A."/>
            <person name="Kalinowski J."/>
            <person name="Ruckert C."/>
        </authorList>
    </citation>
    <scope>NUCLEOTIDE SEQUENCE</scope>
    <source>
        <strain evidence="1">CCM 7905</strain>
    </source>
</reference>
<dbReference type="InterPro" id="IPR009351">
    <property type="entry name" value="AlkZ-like"/>
</dbReference>
<dbReference type="EMBL" id="BMCU01000003">
    <property type="protein sequence ID" value="GGG11607.1"/>
    <property type="molecule type" value="Genomic_DNA"/>
</dbReference>